<evidence type="ECO:0000256" key="3">
    <source>
        <dbReference type="ARBA" id="ARBA00011296"/>
    </source>
</evidence>
<feature type="domain" description="Helicase ATP-binding" evidence="12">
    <location>
        <begin position="293"/>
        <end position="469"/>
    </location>
</feature>
<dbReference type="InterPro" id="IPR022625">
    <property type="entry name" value="TypeI_RM_Rsu_C"/>
</dbReference>
<evidence type="ECO:0000256" key="11">
    <source>
        <dbReference type="RuleBase" id="RU364115"/>
    </source>
</evidence>
<evidence type="ECO:0000256" key="10">
    <source>
        <dbReference type="ARBA" id="ARBA00023125"/>
    </source>
</evidence>
<dbReference type="InterPro" id="IPR027417">
    <property type="entry name" value="P-loop_NTPase"/>
</dbReference>
<organism evidence="13 14">
    <name type="scientific">Pseudoscardovia radai</name>
    <dbReference type="NCBI Taxonomy" id="987066"/>
    <lineage>
        <taxon>Bacteria</taxon>
        <taxon>Bacillati</taxon>
        <taxon>Actinomycetota</taxon>
        <taxon>Actinomycetes</taxon>
        <taxon>Bifidobacteriales</taxon>
        <taxon>Bifidobacteriaceae</taxon>
        <taxon>Pseudoscardovia</taxon>
    </lineage>
</organism>
<dbReference type="InterPro" id="IPR051268">
    <property type="entry name" value="Type-I_R_enzyme_R_subunit"/>
</dbReference>
<dbReference type="EC" id="3.1.21.3" evidence="11"/>
<dbReference type="Pfam" id="PF04313">
    <property type="entry name" value="HSDR_N"/>
    <property type="match status" value="1"/>
</dbReference>
<keyword evidence="14" id="KW-1185">Reference proteome</keyword>
<dbReference type="Gene3D" id="3.90.1570.50">
    <property type="match status" value="1"/>
</dbReference>
<dbReference type="Gene3D" id="3.40.50.300">
    <property type="entry name" value="P-loop containing nucleotide triphosphate hydrolases"/>
    <property type="match status" value="2"/>
</dbReference>
<dbReference type="PANTHER" id="PTHR30195">
    <property type="entry name" value="TYPE I SITE-SPECIFIC DEOXYRIBONUCLEASE PROTEIN SUBUNIT M AND R"/>
    <property type="match status" value="1"/>
</dbReference>
<dbReference type="InterPro" id="IPR004473">
    <property type="entry name" value="Restrct_endonuc_typeI_HsdR"/>
</dbReference>
<evidence type="ECO:0000256" key="5">
    <source>
        <dbReference type="ARBA" id="ARBA00022741"/>
    </source>
</evidence>
<evidence type="ECO:0000256" key="4">
    <source>
        <dbReference type="ARBA" id="ARBA00022722"/>
    </source>
</evidence>
<dbReference type="RefSeq" id="WP_211280516.1">
    <property type="nucleotide sequence ID" value="NZ_MWWR01000019.1"/>
</dbReference>
<dbReference type="NCBIfam" id="TIGR00348">
    <property type="entry name" value="hsdR"/>
    <property type="match status" value="1"/>
</dbReference>
<name>A0A261ER94_9BIFI</name>
<evidence type="ECO:0000256" key="7">
    <source>
        <dbReference type="ARBA" id="ARBA00022759"/>
    </source>
</evidence>
<dbReference type="CDD" id="cd22332">
    <property type="entry name" value="HsdR_N"/>
    <property type="match status" value="1"/>
</dbReference>
<comment type="function">
    <text evidence="11">Subunit R is required for both nuclease and ATPase activities, but not for modification.</text>
</comment>
<dbReference type="PROSITE" id="PS51192">
    <property type="entry name" value="HELICASE_ATP_BIND_1"/>
    <property type="match status" value="1"/>
</dbReference>
<evidence type="ECO:0000313" key="13">
    <source>
        <dbReference type="EMBL" id="OZG49378.1"/>
    </source>
</evidence>
<comment type="similarity">
    <text evidence="2 11">Belongs to the HsdR family.</text>
</comment>
<keyword evidence="10 11" id="KW-0238">DNA-binding</keyword>
<keyword evidence="13" id="KW-0347">Helicase</keyword>
<keyword evidence="9 11" id="KW-0067">ATP-binding</keyword>
<dbReference type="Pfam" id="PF18766">
    <property type="entry name" value="SWI2_SNF2"/>
    <property type="match status" value="1"/>
</dbReference>
<keyword evidence="5 11" id="KW-0547">Nucleotide-binding</keyword>
<reference evidence="13 14" key="1">
    <citation type="journal article" date="2017" name="BMC Genomics">
        <title>Comparative genomic and phylogenomic analyses of the Bifidobacteriaceae family.</title>
        <authorList>
            <person name="Lugli G.A."/>
            <person name="Milani C."/>
            <person name="Turroni F."/>
            <person name="Duranti S."/>
            <person name="Mancabelli L."/>
            <person name="Mangifesta M."/>
            <person name="Ferrario C."/>
            <person name="Modesto M."/>
            <person name="Mattarelli P."/>
            <person name="Jiri K."/>
            <person name="van Sinderen D."/>
            <person name="Ventura M."/>
        </authorList>
    </citation>
    <scope>NUCLEOTIDE SEQUENCE [LARGE SCALE GENOMIC DNA]</scope>
    <source>
        <strain evidence="13 14">DSM 24742</strain>
    </source>
</reference>
<dbReference type="SUPFAM" id="SSF52540">
    <property type="entry name" value="P-loop containing nucleoside triphosphate hydrolases"/>
    <property type="match status" value="1"/>
</dbReference>
<comment type="subunit">
    <text evidence="3 11">The type I restriction/modification system is composed of three polypeptides R, M and S.</text>
</comment>
<dbReference type="Pfam" id="PF22679">
    <property type="entry name" value="T1R_D3-like"/>
    <property type="match status" value="1"/>
</dbReference>
<keyword evidence="4" id="KW-0540">Nuclease</keyword>
<evidence type="ECO:0000256" key="2">
    <source>
        <dbReference type="ARBA" id="ARBA00008598"/>
    </source>
</evidence>
<accession>A0A261ER94</accession>
<sequence>MKTKMEFIEKPQAELAFEDELIDYLQHLGGTKQWEYRPEIKTIPQLWDNFRTILERNNADKLQGKPLSDQEFAQVQKEICALTSPFKAGQWIYGVNGVTQVQIQRDDSNGGAPTYLTVFDQDQVGAGNTTYQIVNQIKREHVQAGAPNCRFDTTLLINGLPIIQIEEKASSHDPKEAMNQMQQYASWDMYGDIFSTLQILVEMTPTDVHYMANTDADSFNNAFAFRWQHEKDSSPVYDWKEFCNLFLSIPQAHRMATNYMILDNSPKHNKLIVMRPYQVYAAKRVLEKLRNHTFGTDAQEVGYVWHTTGSGKTISSFKTAWLAARLPNVDKVVFVVDRRALTKQTFEDYQAYDPDYDPESTSDKKAGIITDTANVRDLKRKLSSTSTKDSIIVTSIQKLAKLSSSASFPRQDKKNTVFIVDEAHRSTNGEMIRVIKNKFPRSAWVGYTGTPAFEGDLTYKAFGPLIHAYTIREAIADKNVLGFKVDFEHTLPDDEIREKVLPAILAEHNPNLSEGEIDDQIARMSSDEAERLVDSGVYDSNPHHIEKVVEDIVTKWRNRSKEFRYNAILTTHVRGGGSSIPMALAYYEEFKKANAKLVEEGKQPIKVAVTFSWSTDNGDNQYANNLGLRTAIKDYDQTFGTSWCQDDLNVDGYFNDVMERLADKQREGEKLDLAIVVDQLLTGYDAPKLNTLYVDRVLAGANLIQAYSRTNRVEDSEAKPFGRIVNYRYPTISKKLMDEAISKYANRDSANVQEKLPIDPDDLSSVLAEPYDEAVEKTKKIVDEIRELTDGFARTPQSEETQAHIHQLVQELNDNVGRLKQYDEFDYDNPDKLYDDLGINQKEYEWSVTTLYIDTTPADPANPVNPADPEDKPLLDMDSLHFRVEHISDVRVNFDYIAKLLADLINAVHEGSDDVEKKYTVLKDHANAMENRKQASRIIRTADAAKSRELEETQNLTYPVKPEHVLNIVDKYTEASQRRQILNFRKKWGLLEVTTARELIEKIIRRHTKGASDLNQGSEFERLYKGAIMSDGVACYYQSDAEDPEIREMSRLQYRNKLHEALQNFADQMTKY</sequence>
<dbReference type="AlphaFoldDB" id="A0A261ER94"/>
<dbReference type="GO" id="GO:0005524">
    <property type="term" value="F:ATP binding"/>
    <property type="evidence" value="ECO:0007669"/>
    <property type="project" value="UniProtKB-KW"/>
</dbReference>
<dbReference type="Pfam" id="PF12008">
    <property type="entry name" value="EcoR124_C"/>
    <property type="match status" value="1"/>
</dbReference>
<keyword evidence="7" id="KW-0255">Endonuclease</keyword>
<dbReference type="EMBL" id="MWWR01000019">
    <property type="protein sequence ID" value="OZG49378.1"/>
    <property type="molecule type" value="Genomic_DNA"/>
</dbReference>
<keyword evidence="8 11" id="KW-0378">Hydrolase</keyword>
<dbReference type="InterPro" id="IPR014001">
    <property type="entry name" value="Helicase_ATP-bd"/>
</dbReference>
<dbReference type="SMART" id="SM00487">
    <property type="entry name" value="DEXDc"/>
    <property type="match status" value="1"/>
</dbReference>
<dbReference type="GO" id="GO:0009035">
    <property type="term" value="F:type I site-specific deoxyribonuclease activity"/>
    <property type="evidence" value="ECO:0007669"/>
    <property type="project" value="UniProtKB-EC"/>
</dbReference>
<proteinExistence type="inferred from homology"/>
<dbReference type="GO" id="GO:0009307">
    <property type="term" value="P:DNA restriction-modification system"/>
    <property type="evidence" value="ECO:0007669"/>
    <property type="project" value="UniProtKB-KW"/>
</dbReference>
<dbReference type="Proteomes" id="UP000216725">
    <property type="component" value="Unassembled WGS sequence"/>
</dbReference>
<evidence type="ECO:0000259" key="12">
    <source>
        <dbReference type="PROSITE" id="PS51192"/>
    </source>
</evidence>
<evidence type="ECO:0000313" key="14">
    <source>
        <dbReference type="Proteomes" id="UP000216725"/>
    </source>
</evidence>
<dbReference type="PANTHER" id="PTHR30195:SF16">
    <property type="entry name" value="TYPE I RESTRICTION ENZYME ENDONUCLEASE SUBUNIT"/>
    <property type="match status" value="1"/>
</dbReference>
<evidence type="ECO:0000256" key="8">
    <source>
        <dbReference type="ARBA" id="ARBA00022801"/>
    </source>
</evidence>
<keyword evidence="6 11" id="KW-0680">Restriction system</keyword>
<comment type="caution">
    <text evidence="13">The sequence shown here is derived from an EMBL/GenBank/DDBJ whole genome shotgun (WGS) entry which is preliminary data.</text>
</comment>
<evidence type="ECO:0000256" key="1">
    <source>
        <dbReference type="ARBA" id="ARBA00000851"/>
    </source>
</evidence>
<dbReference type="CDD" id="cd18800">
    <property type="entry name" value="SF2_C_EcoR124I-like"/>
    <property type="match status" value="1"/>
</dbReference>
<evidence type="ECO:0000256" key="6">
    <source>
        <dbReference type="ARBA" id="ARBA00022747"/>
    </source>
</evidence>
<protein>
    <recommendedName>
        <fullName evidence="11">Type I restriction enzyme endonuclease subunit</fullName>
        <shortName evidence="11">R protein</shortName>
        <ecNumber evidence="11">3.1.21.3</ecNumber>
    </recommendedName>
</protein>
<dbReference type="InterPro" id="IPR007409">
    <property type="entry name" value="Restrct_endonuc_type1_HsdR_N"/>
</dbReference>
<dbReference type="GO" id="GO:0003677">
    <property type="term" value="F:DNA binding"/>
    <property type="evidence" value="ECO:0007669"/>
    <property type="project" value="UniProtKB-KW"/>
</dbReference>
<dbReference type="InterPro" id="IPR055180">
    <property type="entry name" value="HsdR_RecA-like_helicase_dom_2"/>
</dbReference>
<comment type="catalytic activity">
    <reaction evidence="1 11">
        <text>Endonucleolytic cleavage of DNA to give random double-stranded fragments with terminal 5'-phosphates, ATP is simultaneously hydrolyzed.</text>
        <dbReference type="EC" id="3.1.21.3"/>
    </reaction>
</comment>
<gene>
    <name evidence="13" type="ORF">PSRA_1627</name>
</gene>
<dbReference type="GO" id="GO:0004386">
    <property type="term" value="F:helicase activity"/>
    <property type="evidence" value="ECO:0007669"/>
    <property type="project" value="UniProtKB-KW"/>
</dbReference>
<dbReference type="InterPro" id="IPR040980">
    <property type="entry name" value="SWI2_SNF2"/>
</dbReference>
<evidence type="ECO:0000256" key="9">
    <source>
        <dbReference type="ARBA" id="ARBA00022840"/>
    </source>
</evidence>